<dbReference type="CDD" id="cd00090">
    <property type="entry name" value="HTH_ARSR"/>
    <property type="match status" value="1"/>
</dbReference>
<dbReference type="SUPFAM" id="SSF46785">
    <property type="entry name" value="Winged helix' DNA-binding domain"/>
    <property type="match status" value="1"/>
</dbReference>
<dbReference type="RefSeq" id="WP_249471649.1">
    <property type="nucleotide sequence ID" value="NZ_JAMBEP010000001.1"/>
</dbReference>
<dbReference type="Gene3D" id="1.10.10.10">
    <property type="entry name" value="Winged helix-like DNA-binding domain superfamily/Winged helix DNA-binding domain"/>
    <property type="match status" value="1"/>
</dbReference>
<dbReference type="PANTHER" id="PTHR38600:SF2">
    <property type="entry name" value="SLL0088 PROTEIN"/>
    <property type="match status" value="1"/>
</dbReference>
<organism evidence="2 3">
    <name type="scientific">Luteimonas galliterrae</name>
    <dbReference type="NCBI Taxonomy" id="2940486"/>
    <lineage>
        <taxon>Bacteria</taxon>
        <taxon>Pseudomonadati</taxon>
        <taxon>Pseudomonadota</taxon>
        <taxon>Gammaproteobacteria</taxon>
        <taxon>Lysobacterales</taxon>
        <taxon>Lysobacteraceae</taxon>
        <taxon>Luteimonas</taxon>
    </lineage>
</organism>
<dbReference type="InterPro" id="IPR036390">
    <property type="entry name" value="WH_DNA-bd_sf"/>
</dbReference>
<dbReference type="EMBL" id="JAMBEP010000001">
    <property type="protein sequence ID" value="MCL1633864.1"/>
    <property type="molecule type" value="Genomic_DNA"/>
</dbReference>
<dbReference type="InterPro" id="IPR036388">
    <property type="entry name" value="WH-like_DNA-bd_sf"/>
</dbReference>
<sequence>MAERDDSTLRLTIAAAGHNINHMVEHNSSRLDQVFRALSDPTRRAMLRRLSARERSVGELAEPLDMSLAAASKHIQVLERAGLVEREIQGRIHVCRLSAEPLAHVQDWLRFYERFWNQRLDALEGLLRAEDAATAKKPRRRKQKR</sequence>
<gene>
    <name evidence="2" type="ORF">M2650_04295</name>
</gene>
<keyword evidence="3" id="KW-1185">Reference proteome</keyword>
<evidence type="ECO:0000313" key="2">
    <source>
        <dbReference type="EMBL" id="MCL1633864.1"/>
    </source>
</evidence>
<dbReference type="PROSITE" id="PS50987">
    <property type="entry name" value="HTH_ARSR_2"/>
    <property type="match status" value="1"/>
</dbReference>
<dbReference type="PANTHER" id="PTHR38600">
    <property type="entry name" value="TRANSCRIPTIONAL REGULATORY PROTEIN"/>
    <property type="match status" value="1"/>
</dbReference>
<protein>
    <submittedName>
        <fullName evidence="2">Metalloregulator ArsR/SmtB family transcription factor</fullName>
    </submittedName>
</protein>
<dbReference type="NCBIfam" id="NF033788">
    <property type="entry name" value="HTH_metalloreg"/>
    <property type="match status" value="1"/>
</dbReference>
<dbReference type="InterPro" id="IPR001845">
    <property type="entry name" value="HTH_ArsR_DNA-bd_dom"/>
</dbReference>
<dbReference type="Proteomes" id="UP001431217">
    <property type="component" value="Unassembled WGS sequence"/>
</dbReference>
<dbReference type="InterPro" id="IPR011991">
    <property type="entry name" value="ArsR-like_HTH"/>
</dbReference>
<feature type="domain" description="HTH arsR-type" evidence="1">
    <location>
        <begin position="23"/>
        <end position="120"/>
    </location>
</feature>
<dbReference type="PRINTS" id="PR00778">
    <property type="entry name" value="HTHARSR"/>
</dbReference>
<dbReference type="Pfam" id="PF12840">
    <property type="entry name" value="HTH_20"/>
    <property type="match status" value="1"/>
</dbReference>
<reference evidence="2 3" key="1">
    <citation type="submission" date="2022-05" db="EMBL/GenBank/DDBJ databases">
        <title>Luteimonas sp. SX5, whole genome shotgun sequencing project.</title>
        <authorList>
            <person name="Zhao G."/>
            <person name="Shen L."/>
        </authorList>
    </citation>
    <scope>NUCLEOTIDE SEQUENCE [LARGE SCALE GENOMIC DNA]</scope>
    <source>
        <strain evidence="2 3">SX5</strain>
    </source>
</reference>
<comment type="caution">
    <text evidence="2">The sequence shown here is derived from an EMBL/GenBank/DDBJ whole genome shotgun (WGS) entry which is preliminary data.</text>
</comment>
<proteinExistence type="predicted"/>
<evidence type="ECO:0000313" key="3">
    <source>
        <dbReference type="Proteomes" id="UP001431217"/>
    </source>
</evidence>
<name>A0ABT0MG71_9GAMM</name>
<evidence type="ECO:0000259" key="1">
    <source>
        <dbReference type="PROSITE" id="PS50987"/>
    </source>
</evidence>
<dbReference type="SMART" id="SM00418">
    <property type="entry name" value="HTH_ARSR"/>
    <property type="match status" value="1"/>
</dbReference>
<accession>A0ABT0MG71</accession>